<dbReference type="EMBL" id="QURR01000029">
    <property type="protein sequence ID" value="RGE41350.1"/>
    <property type="molecule type" value="Genomic_DNA"/>
</dbReference>
<name>A0A373FBA3_COMTE</name>
<accession>A0A373FBA3</accession>
<evidence type="ECO:0000313" key="1">
    <source>
        <dbReference type="EMBL" id="RGE41350.1"/>
    </source>
</evidence>
<reference evidence="1 2" key="1">
    <citation type="submission" date="2018-08" db="EMBL/GenBank/DDBJ databases">
        <title>Comamonas testosteroni strain SWCO2.</title>
        <authorList>
            <person name="Jiang N."/>
            <person name="Zhang X.Z."/>
        </authorList>
    </citation>
    <scope>NUCLEOTIDE SEQUENCE [LARGE SCALE GENOMIC DNA]</scope>
    <source>
        <strain evidence="1 2">SWCO2</strain>
    </source>
</reference>
<dbReference type="Proteomes" id="UP000261948">
    <property type="component" value="Unassembled WGS sequence"/>
</dbReference>
<evidence type="ECO:0000313" key="2">
    <source>
        <dbReference type="Proteomes" id="UP000261948"/>
    </source>
</evidence>
<proteinExistence type="predicted"/>
<dbReference type="AlphaFoldDB" id="A0A373FBA3"/>
<protein>
    <submittedName>
        <fullName evidence="1">Uncharacterized protein</fullName>
    </submittedName>
</protein>
<sequence>MELQLLSHSYIPELFSFDSEVQEVSAKEKAVICFADEPTAIRSVTLTGQEWEEMTDIYSGMAIAEAGKNEIASVKAKQYGGFLYTVTSYSSGASNEIHAWQLIPERLYTEATMDKVDWPKVHAEKSHAFSYLGLRVKVAGQVMICAKPVNFLRGLPTVAPLSMSEAQTYDKERRSVGWRPHTYGADPTISWHKLAGHPVVIYESEGKRSRGTLICRIRGEIQDFHLSLAEEGLNFDTDIEQAVATSANGELGAKTFGTRPKRGSEVSMDQACLF</sequence>
<keyword evidence="2" id="KW-1185">Reference proteome</keyword>
<comment type="caution">
    <text evidence="1">The sequence shown here is derived from an EMBL/GenBank/DDBJ whole genome shotgun (WGS) entry which is preliminary data.</text>
</comment>
<dbReference type="OrthoDB" id="9255619at2"/>
<gene>
    <name evidence="1" type="ORF">DZC30_18755</name>
</gene>
<organism evidence="1 2">
    <name type="scientific">Comamonas testosteroni</name>
    <name type="common">Pseudomonas testosteroni</name>
    <dbReference type="NCBI Taxonomy" id="285"/>
    <lineage>
        <taxon>Bacteria</taxon>
        <taxon>Pseudomonadati</taxon>
        <taxon>Pseudomonadota</taxon>
        <taxon>Betaproteobacteria</taxon>
        <taxon>Burkholderiales</taxon>
        <taxon>Comamonadaceae</taxon>
        <taxon>Comamonas</taxon>
    </lineage>
</organism>